<feature type="transmembrane region" description="Helical" evidence="1">
    <location>
        <begin position="99"/>
        <end position="118"/>
    </location>
</feature>
<proteinExistence type="predicted"/>
<protein>
    <recommendedName>
        <fullName evidence="2">DUF1648 domain-containing protein</fullName>
    </recommendedName>
</protein>
<dbReference type="Pfam" id="PF13630">
    <property type="entry name" value="SdpI"/>
    <property type="match status" value="1"/>
</dbReference>
<feature type="transmembrane region" description="Helical" evidence="1">
    <location>
        <begin position="16"/>
        <end position="36"/>
    </location>
</feature>
<dbReference type="PANTHER" id="PTHR37810:SF5">
    <property type="entry name" value="IMMUNITY PROTEIN SDPI"/>
    <property type="match status" value="1"/>
</dbReference>
<dbReference type="InterPro" id="IPR012867">
    <property type="entry name" value="DUF1648"/>
</dbReference>
<reference evidence="4" key="1">
    <citation type="submission" date="2010-11" db="EMBL/GenBank/DDBJ databases">
        <title>The complete genome of Mahella australiensis DSM 15567.</title>
        <authorList>
            <consortium name="US DOE Joint Genome Institute (JGI-PGF)"/>
            <person name="Lucas S."/>
            <person name="Copeland A."/>
            <person name="Lapidus A."/>
            <person name="Bruce D."/>
            <person name="Goodwin L."/>
            <person name="Pitluck S."/>
            <person name="Kyrpides N."/>
            <person name="Mavromatis K."/>
            <person name="Pagani I."/>
            <person name="Ivanova N."/>
            <person name="Teshima H."/>
            <person name="Brettin T."/>
            <person name="Detter J.C."/>
            <person name="Han C."/>
            <person name="Tapia R."/>
            <person name="Land M."/>
            <person name="Hauser L."/>
            <person name="Markowitz V."/>
            <person name="Cheng J.-F."/>
            <person name="Hugenholtz P."/>
            <person name="Woyke T."/>
            <person name="Wu D."/>
            <person name="Spring S."/>
            <person name="Pukall R."/>
            <person name="Steenblock K."/>
            <person name="Schneider S."/>
            <person name="Klenk H.-P."/>
            <person name="Eisen J.A."/>
        </authorList>
    </citation>
    <scope>NUCLEOTIDE SEQUENCE [LARGE SCALE GENOMIC DNA]</scope>
    <source>
        <strain evidence="4">DSM 15567 / CIP 107919 / 50-1 BON</strain>
    </source>
</reference>
<evidence type="ECO:0000313" key="3">
    <source>
        <dbReference type="EMBL" id="AEE97796.1"/>
    </source>
</evidence>
<evidence type="ECO:0000256" key="1">
    <source>
        <dbReference type="SAM" id="Phobius"/>
    </source>
</evidence>
<dbReference type="KEGG" id="mas:Mahau_2660"/>
<sequence>MNEGHYDLKQALKSDIWLIVIIAAALLSAIAVYGRLPDKIPMHWNISGEIDSYGGKGSIFLLPLMNAGIYTLMLVTPLIDPRRNNYGKFKGAYRVMRAVFVILFTIIYGVVMLASLGYKVKVDFIITFSISLMFIVFGNYMGKIRHNYFVGIKTPWTLADEDVWLKTHRLGGRLFVLAGILSMIGSFIGGTPAFILMMISVAVAALIPTIYSYIIYNRSHKTQNPG</sequence>
<keyword evidence="1" id="KW-0812">Transmembrane</keyword>
<organism evidence="3 4">
    <name type="scientific">Mahella australiensis (strain DSM 15567 / CIP 107919 / 50-1 BON)</name>
    <dbReference type="NCBI Taxonomy" id="697281"/>
    <lineage>
        <taxon>Bacteria</taxon>
        <taxon>Bacillati</taxon>
        <taxon>Bacillota</taxon>
        <taxon>Clostridia</taxon>
        <taxon>Thermoanaerobacterales</taxon>
        <taxon>Thermoanaerobacterales Family IV. Incertae Sedis</taxon>
        <taxon>Mahella</taxon>
    </lineage>
</organism>
<dbReference type="eggNOG" id="COG5658">
    <property type="taxonomic scope" value="Bacteria"/>
</dbReference>
<dbReference type="InterPro" id="IPR025962">
    <property type="entry name" value="SdpI/YhfL"/>
</dbReference>
<dbReference type="STRING" id="697281.Mahau_2660"/>
<dbReference type="AlphaFoldDB" id="F3ZYM8"/>
<keyword evidence="4" id="KW-1185">Reference proteome</keyword>
<dbReference type="PIRSF" id="PIRSF038959">
    <property type="entry name" value="SdpI"/>
    <property type="match status" value="1"/>
</dbReference>
<evidence type="ECO:0000313" key="4">
    <source>
        <dbReference type="Proteomes" id="UP000008457"/>
    </source>
</evidence>
<feature type="domain" description="DUF1648" evidence="2">
    <location>
        <begin position="20"/>
        <end position="65"/>
    </location>
</feature>
<dbReference type="InterPro" id="IPR026272">
    <property type="entry name" value="SdpI"/>
</dbReference>
<dbReference type="RefSeq" id="WP_013782219.1">
    <property type="nucleotide sequence ID" value="NC_015520.1"/>
</dbReference>
<dbReference type="PANTHER" id="PTHR37810">
    <property type="entry name" value="IMMUNITY PROTEIN SDPI"/>
    <property type="match status" value="1"/>
</dbReference>
<dbReference type="Pfam" id="PF07853">
    <property type="entry name" value="DUF1648"/>
    <property type="match status" value="1"/>
</dbReference>
<evidence type="ECO:0000259" key="2">
    <source>
        <dbReference type="Pfam" id="PF07853"/>
    </source>
</evidence>
<keyword evidence="1" id="KW-1133">Transmembrane helix</keyword>
<accession>F3ZYM8</accession>
<reference evidence="3 4" key="2">
    <citation type="journal article" date="2011" name="Stand. Genomic Sci.">
        <title>Complete genome sequence of Mahella australiensis type strain (50-1 BON).</title>
        <authorList>
            <person name="Sikorski J."/>
            <person name="Teshima H."/>
            <person name="Nolan M."/>
            <person name="Lucas S."/>
            <person name="Hammon N."/>
            <person name="Deshpande S."/>
            <person name="Cheng J.F."/>
            <person name="Pitluck S."/>
            <person name="Liolios K."/>
            <person name="Pagani I."/>
            <person name="Ivanova N."/>
            <person name="Huntemann M."/>
            <person name="Mavromatis K."/>
            <person name="Ovchinikova G."/>
            <person name="Pati A."/>
            <person name="Tapia R."/>
            <person name="Han C."/>
            <person name="Goodwin L."/>
            <person name="Chen A."/>
            <person name="Palaniappan K."/>
            <person name="Land M."/>
            <person name="Hauser L."/>
            <person name="Ngatchou-Djao O.D."/>
            <person name="Rohde M."/>
            <person name="Pukall R."/>
            <person name="Spring S."/>
            <person name="Abt B."/>
            <person name="Goker M."/>
            <person name="Detter J.C."/>
            <person name="Woyke T."/>
            <person name="Bristow J."/>
            <person name="Markowitz V."/>
            <person name="Hugenholtz P."/>
            <person name="Eisen J.A."/>
            <person name="Kyrpides N.C."/>
            <person name="Klenk H.P."/>
            <person name="Lapidus A."/>
        </authorList>
    </citation>
    <scope>NUCLEOTIDE SEQUENCE [LARGE SCALE GENOMIC DNA]</scope>
    <source>
        <strain evidence="4">DSM 15567 / CIP 107919 / 50-1 BON</strain>
    </source>
</reference>
<feature type="transmembrane region" description="Helical" evidence="1">
    <location>
        <begin position="170"/>
        <end position="188"/>
    </location>
</feature>
<dbReference type="GO" id="GO:0009636">
    <property type="term" value="P:response to toxic substance"/>
    <property type="evidence" value="ECO:0007669"/>
    <property type="project" value="TreeGrafter"/>
</dbReference>
<feature type="transmembrane region" description="Helical" evidence="1">
    <location>
        <begin position="194"/>
        <end position="216"/>
    </location>
</feature>
<feature type="transmembrane region" description="Helical" evidence="1">
    <location>
        <begin position="59"/>
        <end position="79"/>
    </location>
</feature>
<feature type="transmembrane region" description="Helical" evidence="1">
    <location>
        <begin position="124"/>
        <end position="142"/>
    </location>
</feature>
<dbReference type="Proteomes" id="UP000008457">
    <property type="component" value="Chromosome"/>
</dbReference>
<dbReference type="EMBL" id="CP002360">
    <property type="protein sequence ID" value="AEE97796.1"/>
    <property type="molecule type" value="Genomic_DNA"/>
</dbReference>
<dbReference type="OrthoDB" id="9808690at2"/>
<gene>
    <name evidence="3" type="ordered locus">Mahau_2660</name>
</gene>
<name>F3ZYM8_MAHA5</name>
<keyword evidence="1" id="KW-0472">Membrane</keyword>
<dbReference type="HOGENOM" id="CLU_093038_0_0_9"/>